<comment type="caution">
    <text evidence="2">The sequence shown here is derived from an EMBL/GenBank/DDBJ whole genome shotgun (WGS) entry which is preliminary data.</text>
</comment>
<evidence type="ECO:0000259" key="1">
    <source>
        <dbReference type="Pfam" id="PF13472"/>
    </source>
</evidence>
<organism evidence="2 3">
    <name type="scientific">Williamsia maris</name>
    <dbReference type="NCBI Taxonomy" id="72806"/>
    <lineage>
        <taxon>Bacteria</taxon>
        <taxon>Bacillati</taxon>
        <taxon>Actinomycetota</taxon>
        <taxon>Actinomycetes</taxon>
        <taxon>Mycobacteriales</taxon>
        <taxon>Nocardiaceae</taxon>
        <taxon>Williamsia</taxon>
    </lineage>
</organism>
<dbReference type="RefSeq" id="WP_253659988.1">
    <property type="nucleotide sequence ID" value="NZ_BAAAJQ010000001.1"/>
</dbReference>
<dbReference type="InterPro" id="IPR036514">
    <property type="entry name" value="SGNH_hydro_sf"/>
</dbReference>
<dbReference type="EMBL" id="JAMTCJ010000001">
    <property type="protein sequence ID" value="MCP2174979.1"/>
    <property type="molecule type" value="Genomic_DNA"/>
</dbReference>
<gene>
    <name evidence="2" type="ORF">LX13_000786</name>
</gene>
<keyword evidence="3" id="KW-1185">Reference proteome</keyword>
<dbReference type="InterPro" id="IPR037460">
    <property type="entry name" value="SEST-like"/>
</dbReference>
<protein>
    <submittedName>
        <fullName evidence="2">GDSL-like Lipase/Acylhydrolase family protein</fullName>
    </submittedName>
</protein>
<sequence length="316" mass="32769">MRRPFLAALATMVAIVVVALIATLVPWSDLAGSTSEKAAVPSTPTESGTPAIGAPRYVALGSSYASGPDSSGVIDTRCLRTGDDYPHQVAAALRLTLTDVSCSGSIIPDILHRAQPHRADAPQIDAVTADTDLVTITTGGNDVQYIGRLTAISCANQLARAATKGVGGHCRNEPPRNPPTAPDFARLEREMIDVVDAVHLRAPNAVVVIVNYPPVLDSRATTCASVPLTPAEAATTVATFDGLRQATDTAARATDAILVDTASSGADHTACSASPWVYGYRPPAPYHPNADGRQAMARLTTAAIEASGFTAPSIPR</sequence>
<dbReference type="Gene3D" id="3.40.50.1110">
    <property type="entry name" value="SGNH hydrolase"/>
    <property type="match status" value="1"/>
</dbReference>
<dbReference type="InterPro" id="IPR013830">
    <property type="entry name" value="SGNH_hydro"/>
</dbReference>
<accession>A0ABT1H9U1</accession>
<feature type="domain" description="SGNH hydrolase-type esterase" evidence="1">
    <location>
        <begin position="59"/>
        <end position="295"/>
    </location>
</feature>
<proteinExistence type="predicted"/>
<name>A0ABT1H9U1_9NOCA</name>
<evidence type="ECO:0000313" key="2">
    <source>
        <dbReference type="EMBL" id="MCP2174979.1"/>
    </source>
</evidence>
<dbReference type="CDD" id="cd01823">
    <property type="entry name" value="SEST_like"/>
    <property type="match status" value="1"/>
</dbReference>
<dbReference type="PANTHER" id="PTHR37981">
    <property type="entry name" value="LIPASE 2"/>
    <property type="match status" value="1"/>
</dbReference>
<dbReference type="SUPFAM" id="SSF52266">
    <property type="entry name" value="SGNH hydrolase"/>
    <property type="match status" value="1"/>
</dbReference>
<dbReference type="Proteomes" id="UP001206895">
    <property type="component" value="Unassembled WGS sequence"/>
</dbReference>
<evidence type="ECO:0000313" key="3">
    <source>
        <dbReference type="Proteomes" id="UP001206895"/>
    </source>
</evidence>
<reference evidence="2 3" key="1">
    <citation type="submission" date="2022-06" db="EMBL/GenBank/DDBJ databases">
        <title>Genomic Encyclopedia of Archaeal and Bacterial Type Strains, Phase II (KMG-II): from individual species to whole genera.</title>
        <authorList>
            <person name="Goeker M."/>
        </authorList>
    </citation>
    <scope>NUCLEOTIDE SEQUENCE [LARGE SCALE GENOMIC DNA]</scope>
    <source>
        <strain evidence="2 3">DSM 44693</strain>
    </source>
</reference>
<dbReference type="Pfam" id="PF13472">
    <property type="entry name" value="Lipase_GDSL_2"/>
    <property type="match status" value="1"/>
</dbReference>
<dbReference type="PANTHER" id="PTHR37981:SF1">
    <property type="entry name" value="SGNH HYDROLASE-TYPE ESTERASE DOMAIN-CONTAINING PROTEIN"/>
    <property type="match status" value="1"/>
</dbReference>